<evidence type="ECO:0000313" key="3">
    <source>
        <dbReference type="Proteomes" id="UP001194468"/>
    </source>
</evidence>
<proteinExistence type="predicted"/>
<feature type="compositionally biased region" description="Basic and acidic residues" evidence="1">
    <location>
        <begin position="137"/>
        <end position="153"/>
    </location>
</feature>
<dbReference type="Proteomes" id="UP001194468">
    <property type="component" value="Unassembled WGS sequence"/>
</dbReference>
<evidence type="ECO:0000313" key="2">
    <source>
        <dbReference type="EMBL" id="KAF8450332.1"/>
    </source>
</evidence>
<sequence>MVFPNLYYKRTAATAKACYICYKPTVTVLATIDTADFFYTCPTHLTDHGFATRAPDPEPEPKKPSVSPEEIAKVKEEWERKQRQKKDKEGQADGDGKNGAEGAPKDAEGKEADVGTKADSKQEKKPVVAQGSSTEEPTARPTHERYILHRDIFSLRTADHRRRRQAAQTKNLAPRLPGAPRGSLQ</sequence>
<feature type="compositionally biased region" description="Basic and acidic residues" evidence="1">
    <location>
        <begin position="70"/>
        <end position="126"/>
    </location>
</feature>
<dbReference type="PANTHER" id="PTHR28218:SF1">
    <property type="entry name" value="VPS4-ASSOCIATED PROTEIN 1"/>
    <property type="match status" value="1"/>
</dbReference>
<comment type="caution">
    <text evidence="2">The sequence shown here is derived from an EMBL/GenBank/DDBJ whole genome shotgun (WGS) entry which is preliminary data.</text>
</comment>
<feature type="region of interest" description="Disordered" evidence="1">
    <location>
        <begin position="50"/>
        <end position="185"/>
    </location>
</feature>
<reference evidence="2" key="1">
    <citation type="submission" date="2019-10" db="EMBL/GenBank/DDBJ databases">
        <authorList>
            <consortium name="DOE Joint Genome Institute"/>
            <person name="Kuo A."/>
            <person name="Miyauchi S."/>
            <person name="Kiss E."/>
            <person name="Drula E."/>
            <person name="Kohler A."/>
            <person name="Sanchez-Garcia M."/>
            <person name="Andreopoulos B."/>
            <person name="Barry K.W."/>
            <person name="Bonito G."/>
            <person name="Buee M."/>
            <person name="Carver A."/>
            <person name="Chen C."/>
            <person name="Cichocki N."/>
            <person name="Clum A."/>
            <person name="Culley D."/>
            <person name="Crous P.W."/>
            <person name="Fauchery L."/>
            <person name="Girlanda M."/>
            <person name="Hayes R."/>
            <person name="Keri Z."/>
            <person name="LaButti K."/>
            <person name="Lipzen A."/>
            <person name="Lombard V."/>
            <person name="Magnuson J."/>
            <person name="Maillard F."/>
            <person name="Morin E."/>
            <person name="Murat C."/>
            <person name="Nolan M."/>
            <person name="Ohm R."/>
            <person name="Pangilinan J."/>
            <person name="Pereira M."/>
            <person name="Perotto S."/>
            <person name="Peter M."/>
            <person name="Riley R."/>
            <person name="Sitrit Y."/>
            <person name="Stielow B."/>
            <person name="Szollosi G."/>
            <person name="Zifcakova L."/>
            <person name="Stursova M."/>
            <person name="Spatafora J.W."/>
            <person name="Tedersoo L."/>
            <person name="Vaario L.-M."/>
            <person name="Yamada A."/>
            <person name="Yan M."/>
            <person name="Wang P."/>
            <person name="Xu J."/>
            <person name="Bruns T."/>
            <person name="Baldrian P."/>
            <person name="Vilgalys R."/>
            <person name="Henrissat B."/>
            <person name="Grigoriev I.V."/>
            <person name="Hibbett D."/>
            <person name="Nagy L.G."/>
            <person name="Martin F.M."/>
        </authorList>
    </citation>
    <scope>NUCLEOTIDE SEQUENCE</scope>
    <source>
        <strain evidence="2">BED1</strain>
    </source>
</reference>
<dbReference type="AlphaFoldDB" id="A0AAD4C6S9"/>
<dbReference type="GO" id="GO:0005768">
    <property type="term" value="C:endosome"/>
    <property type="evidence" value="ECO:0007669"/>
    <property type="project" value="TreeGrafter"/>
</dbReference>
<evidence type="ECO:0000256" key="1">
    <source>
        <dbReference type="SAM" id="MobiDB-lite"/>
    </source>
</evidence>
<dbReference type="Pfam" id="PF08432">
    <property type="entry name" value="Vfa1"/>
    <property type="match status" value="1"/>
</dbReference>
<organism evidence="2 3">
    <name type="scientific">Boletus edulis BED1</name>
    <dbReference type="NCBI Taxonomy" id="1328754"/>
    <lineage>
        <taxon>Eukaryota</taxon>
        <taxon>Fungi</taxon>
        <taxon>Dikarya</taxon>
        <taxon>Basidiomycota</taxon>
        <taxon>Agaricomycotina</taxon>
        <taxon>Agaricomycetes</taxon>
        <taxon>Agaricomycetidae</taxon>
        <taxon>Boletales</taxon>
        <taxon>Boletineae</taxon>
        <taxon>Boletaceae</taxon>
        <taxon>Boletoideae</taxon>
        <taxon>Boletus</taxon>
    </lineage>
</organism>
<dbReference type="EMBL" id="WHUW01000002">
    <property type="protein sequence ID" value="KAF8450332.1"/>
    <property type="molecule type" value="Genomic_DNA"/>
</dbReference>
<dbReference type="PANTHER" id="PTHR28218">
    <property type="entry name" value="VPS4-ASSOCIATED PROTEIN 1"/>
    <property type="match status" value="1"/>
</dbReference>
<accession>A0AAD4C6S9</accession>
<protein>
    <submittedName>
        <fullName evidence="2">VPS4-associated protein 1</fullName>
    </submittedName>
</protein>
<dbReference type="InterPro" id="IPR013640">
    <property type="entry name" value="Vfa1"/>
</dbReference>
<keyword evidence="3" id="KW-1185">Reference proteome</keyword>
<gene>
    <name evidence="2" type="ORF">L210DRAFT_3626939</name>
</gene>
<dbReference type="GO" id="GO:0007034">
    <property type="term" value="P:vacuolar transport"/>
    <property type="evidence" value="ECO:0007669"/>
    <property type="project" value="TreeGrafter"/>
</dbReference>
<name>A0AAD4C6S9_BOLED</name>
<reference evidence="2" key="2">
    <citation type="journal article" date="2020" name="Nat. Commun.">
        <title>Large-scale genome sequencing of mycorrhizal fungi provides insights into the early evolution of symbiotic traits.</title>
        <authorList>
            <person name="Miyauchi S."/>
            <person name="Kiss E."/>
            <person name="Kuo A."/>
            <person name="Drula E."/>
            <person name="Kohler A."/>
            <person name="Sanchez-Garcia M."/>
            <person name="Morin E."/>
            <person name="Andreopoulos B."/>
            <person name="Barry K.W."/>
            <person name="Bonito G."/>
            <person name="Buee M."/>
            <person name="Carver A."/>
            <person name="Chen C."/>
            <person name="Cichocki N."/>
            <person name="Clum A."/>
            <person name="Culley D."/>
            <person name="Crous P.W."/>
            <person name="Fauchery L."/>
            <person name="Girlanda M."/>
            <person name="Hayes R.D."/>
            <person name="Keri Z."/>
            <person name="LaButti K."/>
            <person name="Lipzen A."/>
            <person name="Lombard V."/>
            <person name="Magnuson J."/>
            <person name="Maillard F."/>
            <person name="Murat C."/>
            <person name="Nolan M."/>
            <person name="Ohm R.A."/>
            <person name="Pangilinan J."/>
            <person name="Pereira M.F."/>
            <person name="Perotto S."/>
            <person name="Peter M."/>
            <person name="Pfister S."/>
            <person name="Riley R."/>
            <person name="Sitrit Y."/>
            <person name="Stielow J.B."/>
            <person name="Szollosi G."/>
            <person name="Zifcakova L."/>
            <person name="Stursova M."/>
            <person name="Spatafora J.W."/>
            <person name="Tedersoo L."/>
            <person name="Vaario L.M."/>
            <person name="Yamada A."/>
            <person name="Yan M."/>
            <person name="Wang P."/>
            <person name="Xu J."/>
            <person name="Bruns T."/>
            <person name="Baldrian P."/>
            <person name="Vilgalys R."/>
            <person name="Dunand C."/>
            <person name="Henrissat B."/>
            <person name="Grigoriev I.V."/>
            <person name="Hibbett D."/>
            <person name="Nagy L.G."/>
            <person name="Martin F.M."/>
        </authorList>
    </citation>
    <scope>NUCLEOTIDE SEQUENCE</scope>
    <source>
        <strain evidence="2">BED1</strain>
    </source>
</reference>